<dbReference type="AlphaFoldDB" id="A0A261Y7L1"/>
<accession>A0A261Y7L1</accession>
<protein>
    <submittedName>
        <fullName evidence="1">Uncharacterized protein</fullName>
    </submittedName>
</protein>
<dbReference type="Proteomes" id="UP000242875">
    <property type="component" value="Unassembled WGS sequence"/>
</dbReference>
<comment type="caution">
    <text evidence="1">The sequence shown here is derived from an EMBL/GenBank/DDBJ whole genome shotgun (WGS) entry which is preliminary data.</text>
</comment>
<reference evidence="1 2" key="1">
    <citation type="journal article" date="2017" name="Mycologia">
        <title>Bifiguratus adelaidae, gen. et sp. nov., a new member of Mucoromycotina in endophytic and soil-dwelling habitats.</title>
        <authorList>
            <person name="Torres-Cruz T.J."/>
            <person name="Billingsley Tobias T.L."/>
            <person name="Almatruk M."/>
            <person name="Hesse C."/>
            <person name="Kuske C.R."/>
            <person name="Desiro A."/>
            <person name="Benucci G.M."/>
            <person name="Bonito G."/>
            <person name="Stajich J.E."/>
            <person name="Dunlap C."/>
            <person name="Arnold A.E."/>
            <person name="Porras-Alfaro A."/>
        </authorList>
    </citation>
    <scope>NUCLEOTIDE SEQUENCE [LARGE SCALE GENOMIC DNA]</scope>
    <source>
        <strain evidence="1 2">AZ0501</strain>
    </source>
</reference>
<dbReference type="EMBL" id="MVBO01000002">
    <property type="protein sequence ID" value="OZJ06605.1"/>
    <property type="molecule type" value="Genomic_DNA"/>
</dbReference>
<keyword evidence="2" id="KW-1185">Reference proteome</keyword>
<gene>
    <name evidence="1" type="ORF">BZG36_00446</name>
</gene>
<evidence type="ECO:0000313" key="1">
    <source>
        <dbReference type="EMBL" id="OZJ06605.1"/>
    </source>
</evidence>
<dbReference type="OrthoDB" id="2441427at2759"/>
<proteinExistence type="predicted"/>
<sequence length="338" mass="39771">MDKDRKRETELDMYELFDEGSQVFRQEFERMHERMESMFREAIGSGFGFDVPFAKVNIQVRNTEDNTSESFKTQERNDFSEEEKPTRRYWRHWGHWDDGHHRRRFCHRDDDEANVPVINLPVREENRAPEVKETKETMYLVQEDDDAVEQARQRVQNGIHTFVDMFTAAFDKEIAARRAKLMEQEVQQIPEERKAIAKPAKQTFHLPETSFFDLIFPDTQEDNTTWHKFWSSSSSARQWSSHSDEQGITTNYTATSQRNIIRPDGSQEAIFTKTVNGVTQSQSIIKHADGSVESSSNVYHWNEPQNSVKKVLQDAHVAEPSSNMFEPFEKRKKGWFFS</sequence>
<organism evidence="1 2">
    <name type="scientific">Bifiguratus adelaidae</name>
    <dbReference type="NCBI Taxonomy" id="1938954"/>
    <lineage>
        <taxon>Eukaryota</taxon>
        <taxon>Fungi</taxon>
        <taxon>Fungi incertae sedis</taxon>
        <taxon>Mucoromycota</taxon>
        <taxon>Mucoromycotina</taxon>
        <taxon>Endogonomycetes</taxon>
        <taxon>Endogonales</taxon>
        <taxon>Endogonales incertae sedis</taxon>
        <taxon>Bifiguratus</taxon>
    </lineage>
</organism>
<evidence type="ECO:0000313" key="2">
    <source>
        <dbReference type="Proteomes" id="UP000242875"/>
    </source>
</evidence>
<name>A0A261Y7L1_9FUNG</name>